<gene>
    <name evidence="1" type="ORF">LCGC14_2380480</name>
</gene>
<accession>A0A0F9C167</accession>
<name>A0A0F9C167_9ZZZZ</name>
<reference evidence="1" key="1">
    <citation type="journal article" date="2015" name="Nature">
        <title>Complex archaea that bridge the gap between prokaryotes and eukaryotes.</title>
        <authorList>
            <person name="Spang A."/>
            <person name="Saw J.H."/>
            <person name="Jorgensen S.L."/>
            <person name="Zaremba-Niedzwiedzka K."/>
            <person name="Martijn J."/>
            <person name="Lind A.E."/>
            <person name="van Eijk R."/>
            <person name="Schleper C."/>
            <person name="Guy L."/>
            <person name="Ettema T.J."/>
        </authorList>
    </citation>
    <scope>NUCLEOTIDE SEQUENCE</scope>
</reference>
<feature type="non-terminal residue" evidence="1">
    <location>
        <position position="1"/>
    </location>
</feature>
<protein>
    <submittedName>
        <fullName evidence="1">Uncharacterized protein</fullName>
    </submittedName>
</protein>
<evidence type="ECO:0000313" key="1">
    <source>
        <dbReference type="EMBL" id="KKL27904.1"/>
    </source>
</evidence>
<organism evidence="1">
    <name type="scientific">marine sediment metagenome</name>
    <dbReference type="NCBI Taxonomy" id="412755"/>
    <lineage>
        <taxon>unclassified sequences</taxon>
        <taxon>metagenomes</taxon>
        <taxon>ecological metagenomes</taxon>
    </lineage>
</organism>
<proteinExistence type="predicted"/>
<sequence>LIPTHLTPDTYTLPNQVIRRYTQENIKTTRVLDTGAPDATMATIASPERLQTRRG</sequence>
<comment type="caution">
    <text evidence="1">The sequence shown here is derived from an EMBL/GenBank/DDBJ whole genome shotgun (WGS) entry which is preliminary data.</text>
</comment>
<dbReference type="EMBL" id="LAZR01035291">
    <property type="protein sequence ID" value="KKL27904.1"/>
    <property type="molecule type" value="Genomic_DNA"/>
</dbReference>
<dbReference type="AlphaFoldDB" id="A0A0F9C167"/>